<organism evidence="2 3">
    <name type="scientific">Tetradesmus obliquus</name>
    <name type="common">Green alga</name>
    <name type="synonym">Acutodesmus obliquus</name>
    <dbReference type="NCBI Taxonomy" id="3088"/>
    <lineage>
        <taxon>Eukaryota</taxon>
        <taxon>Viridiplantae</taxon>
        <taxon>Chlorophyta</taxon>
        <taxon>core chlorophytes</taxon>
        <taxon>Chlorophyceae</taxon>
        <taxon>CS clade</taxon>
        <taxon>Sphaeropleales</taxon>
        <taxon>Scenedesmaceae</taxon>
        <taxon>Tetradesmus</taxon>
    </lineage>
</organism>
<keyword evidence="3" id="KW-1185">Reference proteome</keyword>
<feature type="compositionally biased region" description="Polar residues" evidence="1">
    <location>
        <begin position="200"/>
        <end position="216"/>
    </location>
</feature>
<dbReference type="Proteomes" id="UP000256970">
    <property type="component" value="Unassembled WGS sequence"/>
</dbReference>
<gene>
    <name evidence="2" type="ORF">BQ4739_LOCUS10966</name>
</gene>
<accession>A0A383W182</accession>
<evidence type="ECO:0000313" key="2">
    <source>
        <dbReference type="EMBL" id="SZX70794.1"/>
    </source>
</evidence>
<dbReference type="AlphaFoldDB" id="A0A383W182"/>
<evidence type="ECO:0000313" key="3">
    <source>
        <dbReference type="Proteomes" id="UP000256970"/>
    </source>
</evidence>
<name>A0A383W182_TETOB</name>
<proteinExistence type="predicted"/>
<sequence>MSSYDPTLFQHAFVAGLPRLPTWLQATAERRLPRQHDREQTQTIRQETCYVDEIDGVSVIRCQELVERFRLCADGQKEMVESSTSTHVRPYGTGMHCSSSSRHDDLASAALNPAFAATLGQMLDDFFQYATELQQSLEQQDAQADSGYGWRSPAAWSSSSDSSSSDATSSSSSSSPGLFGWWQRRKGSAAAAGGSQGGQPSLQQLVRESSSSVQEI</sequence>
<feature type="compositionally biased region" description="Low complexity" evidence="1">
    <location>
        <begin position="157"/>
        <end position="175"/>
    </location>
</feature>
<reference evidence="2 3" key="1">
    <citation type="submission" date="2016-10" db="EMBL/GenBank/DDBJ databases">
        <authorList>
            <person name="Cai Z."/>
        </authorList>
    </citation>
    <scope>NUCLEOTIDE SEQUENCE [LARGE SCALE GENOMIC DNA]</scope>
</reference>
<feature type="region of interest" description="Disordered" evidence="1">
    <location>
        <begin position="138"/>
        <end position="216"/>
    </location>
</feature>
<dbReference type="EMBL" id="FNXT01001011">
    <property type="protein sequence ID" value="SZX70794.1"/>
    <property type="molecule type" value="Genomic_DNA"/>
</dbReference>
<evidence type="ECO:0000256" key="1">
    <source>
        <dbReference type="SAM" id="MobiDB-lite"/>
    </source>
</evidence>
<protein>
    <submittedName>
        <fullName evidence="2">Uncharacterized protein</fullName>
    </submittedName>
</protein>